<organism evidence="5 6">
    <name type="scientific">Dunaliella salina</name>
    <name type="common">Green alga</name>
    <name type="synonym">Protococcus salinus</name>
    <dbReference type="NCBI Taxonomy" id="3046"/>
    <lineage>
        <taxon>Eukaryota</taxon>
        <taxon>Viridiplantae</taxon>
        <taxon>Chlorophyta</taxon>
        <taxon>core chlorophytes</taxon>
        <taxon>Chlorophyceae</taxon>
        <taxon>CS clade</taxon>
        <taxon>Chlamydomonadales</taxon>
        <taxon>Dunaliellaceae</taxon>
        <taxon>Dunaliella</taxon>
    </lineage>
</organism>
<dbReference type="Pfam" id="PF02581">
    <property type="entry name" value="TMP-TENI"/>
    <property type="match status" value="1"/>
</dbReference>
<dbReference type="SUPFAM" id="SSF51391">
    <property type="entry name" value="Thiamin phosphate synthase"/>
    <property type="match status" value="1"/>
</dbReference>
<evidence type="ECO:0000313" key="5">
    <source>
        <dbReference type="EMBL" id="KAF5841152.1"/>
    </source>
</evidence>
<feature type="domain" description="Thiamine phosphate synthase/TenI" evidence="4">
    <location>
        <begin position="114"/>
        <end position="200"/>
    </location>
</feature>
<dbReference type="CDD" id="cd00564">
    <property type="entry name" value="TMP_TenI"/>
    <property type="match status" value="1"/>
</dbReference>
<accession>A0ABQ7H2S7</accession>
<evidence type="ECO:0000256" key="1">
    <source>
        <dbReference type="ARBA" id="ARBA00004948"/>
    </source>
</evidence>
<dbReference type="PANTHER" id="PTHR20857:SF15">
    <property type="entry name" value="THIAMINE-PHOSPHATE SYNTHASE"/>
    <property type="match status" value="1"/>
</dbReference>
<evidence type="ECO:0000256" key="2">
    <source>
        <dbReference type="ARBA" id="ARBA00022977"/>
    </source>
</evidence>
<dbReference type="PANTHER" id="PTHR20857">
    <property type="entry name" value="THIAMINE-PHOSPHATE PYROPHOSPHORYLASE"/>
    <property type="match status" value="1"/>
</dbReference>
<dbReference type="InterPro" id="IPR022998">
    <property type="entry name" value="ThiamineP_synth_TenI"/>
</dbReference>
<comment type="pathway">
    <text evidence="1">Cofactor biosynthesis; thiamine diphosphate biosynthesis.</text>
</comment>
<dbReference type="EMBL" id="MU069493">
    <property type="protein sequence ID" value="KAF5841152.1"/>
    <property type="molecule type" value="Genomic_DNA"/>
</dbReference>
<protein>
    <submittedName>
        <fullName evidence="5">Thiamine phosphate synthase superfamily</fullName>
    </submittedName>
</protein>
<evidence type="ECO:0000256" key="3">
    <source>
        <dbReference type="SAM" id="MobiDB-lite"/>
    </source>
</evidence>
<reference evidence="5" key="1">
    <citation type="submission" date="2017-08" db="EMBL/GenBank/DDBJ databases">
        <authorList>
            <person name="Polle J.E."/>
            <person name="Barry K."/>
            <person name="Cushman J."/>
            <person name="Schmutz J."/>
            <person name="Tran D."/>
            <person name="Hathwaick L.T."/>
            <person name="Yim W.C."/>
            <person name="Jenkins J."/>
            <person name="Mckie-Krisberg Z.M."/>
            <person name="Prochnik S."/>
            <person name="Lindquist E."/>
            <person name="Dockter R.B."/>
            <person name="Adam C."/>
            <person name="Molina H."/>
            <person name="Bunkerborg J."/>
            <person name="Jin E."/>
            <person name="Buchheim M."/>
            <person name="Magnuson J."/>
        </authorList>
    </citation>
    <scope>NUCLEOTIDE SEQUENCE</scope>
    <source>
        <strain evidence="5">CCAP 19/18</strain>
    </source>
</reference>
<keyword evidence="2" id="KW-0784">Thiamine biosynthesis</keyword>
<sequence>MLPCTQARMFSGDCAPAVGSCGSTIPSAHPLASTPPAGTGLRCGGAPILANSRRKMQGIHYPTKVLPPLPLQPYVVDSHRGSQSPSMAGSEGDALDSNFGAMSSTSRRTLVQSTSLHSLEDLQGGKARYGALDYAFLSPIFDSISKKGYAAAKFDPVQLRTLLQEHGKQLPVIALGGISAENCLQALDMGFQGVAVLGSIWEAQDPVAEMERFMQQLQKHA</sequence>
<dbReference type="Gene3D" id="3.20.20.70">
    <property type="entry name" value="Aldolase class I"/>
    <property type="match status" value="1"/>
</dbReference>
<feature type="region of interest" description="Disordered" evidence="3">
    <location>
        <begin position="78"/>
        <end position="99"/>
    </location>
</feature>
<name>A0ABQ7H2S7_DUNSA</name>
<dbReference type="InterPro" id="IPR013785">
    <property type="entry name" value="Aldolase_TIM"/>
</dbReference>
<proteinExistence type="predicted"/>
<dbReference type="Proteomes" id="UP000815325">
    <property type="component" value="Unassembled WGS sequence"/>
</dbReference>
<keyword evidence="6" id="KW-1185">Reference proteome</keyword>
<comment type="caution">
    <text evidence="5">The sequence shown here is derived from an EMBL/GenBank/DDBJ whole genome shotgun (WGS) entry which is preliminary data.</text>
</comment>
<evidence type="ECO:0000259" key="4">
    <source>
        <dbReference type="Pfam" id="PF02581"/>
    </source>
</evidence>
<dbReference type="InterPro" id="IPR036206">
    <property type="entry name" value="ThiamineP_synth_sf"/>
</dbReference>
<evidence type="ECO:0000313" key="6">
    <source>
        <dbReference type="Proteomes" id="UP000815325"/>
    </source>
</evidence>
<gene>
    <name evidence="5" type="ORF">DUNSADRAFT_14154</name>
</gene>